<accession>X6NCN7</accession>
<dbReference type="InterPro" id="IPR006652">
    <property type="entry name" value="Kelch_1"/>
</dbReference>
<dbReference type="Pfam" id="PF01344">
    <property type="entry name" value="Kelch_1"/>
    <property type="match status" value="1"/>
</dbReference>
<dbReference type="AlphaFoldDB" id="X6NCN7"/>
<feature type="non-terminal residue" evidence="1">
    <location>
        <position position="535"/>
    </location>
</feature>
<keyword evidence="2" id="KW-1185">Reference proteome</keyword>
<comment type="caution">
    <text evidence="1">The sequence shown here is derived from an EMBL/GenBank/DDBJ whole genome shotgun (WGS) entry which is preliminary data.</text>
</comment>
<dbReference type="InterPro" id="IPR015915">
    <property type="entry name" value="Kelch-typ_b-propeller"/>
</dbReference>
<evidence type="ECO:0000313" key="1">
    <source>
        <dbReference type="EMBL" id="ETO24080.1"/>
    </source>
</evidence>
<dbReference type="EMBL" id="ASPP01009466">
    <property type="protein sequence ID" value="ETO24080.1"/>
    <property type="molecule type" value="Genomic_DNA"/>
</dbReference>
<gene>
    <name evidence="1" type="ORF">RFI_13077</name>
</gene>
<dbReference type="SUPFAM" id="SSF50965">
    <property type="entry name" value="Galactose oxidase, central domain"/>
    <property type="match status" value="1"/>
</dbReference>
<evidence type="ECO:0000313" key="2">
    <source>
        <dbReference type="Proteomes" id="UP000023152"/>
    </source>
</evidence>
<dbReference type="Proteomes" id="UP000023152">
    <property type="component" value="Unassembled WGS sequence"/>
</dbReference>
<proteinExistence type="predicted"/>
<name>X6NCN7_RETFI</name>
<protein>
    <recommendedName>
        <fullName evidence="3">Kelch motif family protein</fullName>
    </recommendedName>
</protein>
<dbReference type="SUPFAM" id="SSF117281">
    <property type="entry name" value="Kelch motif"/>
    <property type="match status" value="1"/>
</dbReference>
<dbReference type="InterPro" id="IPR011043">
    <property type="entry name" value="Gal_Oxase/kelch_b-propeller"/>
</dbReference>
<organism evidence="1 2">
    <name type="scientific">Reticulomyxa filosa</name>
    <dbReference type="NCBI Taxonomy" id="46433"/>
    <lineage>
        <taxon>Eukaryota</taxon>
        <taxon>Sar</taxon>
        <taxon>Rhizaria</taxon>
        <taxon>Retaria</taxon>
        <taxon>Foraminifera</taxon>
        <taxon>Monothalamids</taxon>
        <taxon>Reticulomyxidae</taxon>
        <taxon>Reticulomyxa</taxon>
    </lineage>
</organism>
<dbReference type="Gene3D" id="2.120.10.80">
    <property type="entry name" value="Kelch-type beta propeller"/>
    <property type="match status" value="2"/>
</dbReference>
<evidence type="ECO:0008006" key="3">
    <source>
        <dbReference type="Google" id="ProtNLM"/>
    </source>
</evidence>
<reference evidence="1 2" key="1">
    <citation type="journal article" date="2013" name="Curr. Biol.">
        <title>The Genome of the Foraminiferan Reticulomyxa filosa.</title>
        <authorList>
            <person name="Glockner G."/>
            <person name="Hulsmann N."/>
            <person name="Schleicher M."/>
            <person name="Noegel A.A."/>
            <person name="Eichinger L."/>
            <person name="Gallinger C."/>
            <person name="Pawlowski J."/>
            <person name="Sierra R."/>
            <person name="Euteneuer U."/>
            <person name="Pillet L."/>
            <person name="Moustafa A."/>
            <person name="Platzer M."/>
            <person name="Groth M."/>
            <person name="Szafranski K."/>
            <person name="Schliwa M."/>
        </authorList>
    </citation>
    <scope>NUCLEOTIDE SEQUENCE [LARGE SCALE GENOMIC DNA]</scope>
</reference>
<sequence>MGNENSTQKSFKIQSEQKHDISASIFFQTLKNLLTPLSSAQCITHRLEILICGGSNERECYSYHTVTNEYKLICKYPIAIELDGHCVVKIKDKNDNITLLSFGGKNKHTLIMKYVSVWNDESNTEKLPRNYNKWVSFVDNDNRPITLGRDEDNYCGIRAVIGGSKNHLLFLTRYPNNIDVFDLNTYQFIKYDTLPTDNYSYYHCFVSNLENAQDIITKVGKRKSEMLLFCKKTGLSIEYDEDSNTFQFQKLSVCDEIAPFRNYACICVNDVILFFGGWDSQISNTVVSKSIYKYSIRENKWTTFPGMLPSLLYDSAAILSEDNTYVHIIGGWNGKAFLPIHMKTKVSEWLSEDETKKERVLKKEETEKKKENETSKIIAKNKVNKDDISGLLWKKKIEKRKKKKKWIEWWKERNEIDKSEMIAKFEQLSSKNFEVWLRGSKWKKSLKKEKISSICTVIKSYICYHFISSVILLSLMEAMMRSNKTKKDKTEITKELQAMSNEQFEVLLKEYKWKDEVTKEDIDTVRSLIHAHLTS</sequence>